<dbReference type="InterPro" id="IPR046328">
    <property type="entry name" value="ETS_fam"/>
</dbReference>
<dbReference type="Proteomes" id="UP000250572">
    <property type="component" value="Unassembled WGS sequence"/>
</dbReference>
<dbReference type="SMART" id="SM00413">
    <property type="entry name" value="ETS"/>
    <property type="match status" value="1"/>
</dbReference>
<dbReference type="PRINTS" id="PR00454">
    <property type="entry name" value="ETSDOMAIN"/>
</dbReference>
<dbReference type="InterPro" id="IPR000418">
    <property type="entry name" value="Ets_dom"/>
</dbReference>
<feature type="domain" description="ETS" evidence="5">
    <location>
        <begin position="61"/>
        <end position="141"/>
    </location>
</feature>
<dbReference type="InterPro" id="IPR036390">
    <property type="entry name" value="WH_DNA-bd_sf"/>
</dbReference>
<dbReference type="STRING" id="33528.ENSGAFP00000001224"/>
<feature type="compositionally biased region" description="Polar residues" evidence="4">
    <location>
        <begin position="309"/>
        <end position="319"/>
    </location>
</feature>
<feature type="non-terminal residue" evidence="6">
    <location>
        <position position="319"/>
    </location>
</feature>
<sequence length="319" mass="35326">MKSPAAPPVCAGQPWFWVQMVQSIFIYSSSSLETRDHKDLRFWNGPCLTGLSAPLALDPSITLWQFLLHLLEDQRQRHLISWTGEDGEFKLLDAEEVARLWGLRKNKHNMNYDKLSRALRYYYDKNIIKKVSGQKFVYKFVSQPDPAAPDGPRGAEEVPKKDACDPIGQLKGVGGVASVCQSKGSAQVRRLVYYHVTWLMPVVMKTCHLQRLAPGGAQKSSRNDYMKSGLYSTFTIQSLQAPPNPRPIKSELLLQPDPAPKAREVRPLHHSSSSARGAMVFIVSLLPEGRPSSPAGGAVDSPRPVPAVSPQTASISQSQ</sequence>
<evidence type="ECO:0000256" key="3">
    <source>
        <dbReference type="RuleBase" id="RU004019"/>
    </source>
</evidence>
<evidence type="ECO:0000313" key="6">
    <source>
        <dbReference type="EMBL" id="PWA15256.1"/>
    </source>
</evidence>
<keyword evidence="2 3" id="KW-0238">DNA-binding</keyword>
<dbReference type="FunFam" id="1.10.10.10:FF:000556">
    <property type="entry name" value="ELK1, member of ETS oncogene family"/>
    <property type="match status" value="1"/>
</dbReference>
<evidence type="ECO:0000259" key="5">
    <source>
        <dbReference type="PROSITE" id="PS50061"/>
    </source>
</evidence>
<dbReference type="Pfam" id="PF00178">
    <property type="entry name" value="Ets"/>
    <property type="match status" value="1"/>
</dbReference>
<dbReference type="GO" id="GO:0030154">
    <property type="term" value="P:cell differentiation"/>
    <property type="evidence" value="ECO:0007669"/>
    <property type="project" value="TreeGrafter"/>
</dbReference>
<keyword evidence="3" id="KW-0539">Nucleus</keyword>
<reference evidence="6 7" key="1">
    <citation type="journal article" date="2018" name="G3 (Bethesda)">
        <title>A High-Quality Reference Genome for the Invasive Mosquitofish Gambusia affinis Using a Chicago Library.</title>
        <authorList>
            <person name="Hoffberg S.L."/>
            <person name="Troendle N.J."/>
            <person name="Glenn T.C."/>
            <person name="Mahmud O."/>
            <person name="Louha S."/>
            <person name="Chalopin D."/>
            <person name="Bennetzen J.L."/>
            <person name="Mauricio R."/>
        </authorList>
    </citation>
    <scope>NUCLEOTIDE SEQUENCE [LARGE SCALE GENOMIC DNA]</scope>
    <source>
        <strain evidence="6">NE01/NJP1002.9</strain>
        <tissue evidence="6">Muscle</tissue>
    </source>
</reference>
<accession>A0A315UYI4</accession>
<dbReference type="GO" id="GO:0000981">
    <property type="term" value="F:DNA-binding transcription factor activity, RNA polymerase II-specific"/>
    <property type="evidence" value="ECO:0007669"/>
    <property type="project" value="TreeGrafter"/>
</dbReference>
<evidence type="ECO:0000256" key="2">
    <source>
        <dbReference type="ARBA" id="ARBA00023125"/>
    </source>
</evidence>
<dbReference type="AlphaFoldDB" id="A0A315UYI4"/>
<dbReference type="InterPro" id="IPR036388">
    <property type="entry name" value="WH-like_DNA-bd_sf"/>
</dbReference>
<protein>
    <recommendedName>
        <fullName evidence="5">ETS domain-containing protein</fullName>
    </recommendedName>
</protein>
<dbReference type="GO" id="GO:0005634">
    <property type="term" value="C:nucleus"/>
    <property type="evidence" value="ECO:0007669"/>
    <property type="project" value="UniProtKB-SubCell"/>
</dbReference>
<comment type="similarity">
    <text evidence="1 3">Belongs to the ETS family.</text>
</comment>
<comment type="caution">
    <text evidence="6">The sequence shown here is derived from an EMBL/GenBank/DDBJ whole genome shotgun (WGS) entry which is preliminary data.</text>
</comment>
<comment type="subcellular location">
    <subcellularLocation>
        <location evidence="3">Nucleus</location>
    </subcellularLocation>
</comment>
<name>A0A315UYI4_GAMAF</name>
<dbReference type="PANTHER" id="PTHR11849">
    <property type="entry name" value="ETS"/>
    <property type="match status" value="1"/>
</dbReference>
<proteinExistence type="inferred from homology"/>
<gene>
    <name evidence="6" type="ORF">CCH79_00020964</name>
</gene>
<dbReference type="PROSITE" id="PS00346">
    <property type="entry name" value="ETS_DOMAIN_2"/>
    <property type="match status" value="1"/>
</dbReference>
<dbReference type="SUPFAM" id="SSF46785">
    <property type="entry name" value="Winged helix' DNA-binding domain"/>
    <property type="match status" value="1"/>
</dbReference>
<evidence type="ECO:0000256" key="4">
    <source>
        <dbReference type="SAM" id="MobiDB-lite"/>
    </source>
</evidence>
<organism evidence="6 7">
    <name type="scientific">Gambusia affinis</name>
    <name type="common">Western mosquitofish</name>
    <name type="synonym">Heterandria affinis</name>
    <dbReference type="NCBI Taxonomy" id="33528"/>
    <lineage>
        <taxon>Eukaryota</taxon>
        <taxon>Metazoa</taxon>
        <taxon>Chordata</taxon>
        <taxon>Craniata</taxon>
        <taxon>Vertebrata</taxon>
        <taxon>Euteleostomi</taxon>
        <taxon>Actinopterygii</taxon>
        <taxon>Neopterygii</taxon>
        <taxon>Teleostei</taxon>
        <taxon>Neoteleostei</taxon>
        <taxon>Acanthomorphata</taxon>
        <taxon>Ovalentaria</taxon>
        <taxon>Atherinomorphae</taxon>
        <taxon>Cyprinodontiformes</taxon>
        <taxon>Poeciliidae</taxon>
        <taxon>Poeciliinae</taxon>
        <taxon>Gambusia</taxon>
    </lineage>
</organism>
<dbReference type="EMBL" id="NHOQ01002713">
    <property type="protein sequence ID" value="PWA15256.1"/>
    <property type="molecule type" value="Genomic_DNA"/>
</dbReference>
<dbReference type="PROSITE" id="PS50061">
    <property type="entry name" value="ETS_DOMAIN_3"/>
    <property type="match status" value="1"/>
</dbReference>
<evidence type="ECO:0000313" key="7">
    <source>
        <dbReference type="Proteomes" id="UP000250572"/>
    </source>
</evidence>
<feature type="region of interest" description="Disordered" evidence="4">
    <location>
        <begin position="290"/>
        <end position="319"/>
    </location>
</feature>
<dbReference type="GO" id="GO:0043565">
    <property type="term" value="F:sequence-specific DNA binding"/>
    <property type="evidence" value="ECO:0007669"/>
    <property type="project" value="InterPro"/>
</dbReference>
<dbReference type="PANTHER" id="PTHR11849:SF178">
    <property type="entry name" value="ETS DOMAIN-CONTAINING PROTEIN ELK-1"/>
    <property type="match status" value="1"/>
</dbReference>
<keyword evidence="7" id="KW-1185">Reference proteome</keyword>
<dbReference type="PROSITE" id="PS00345">
    <property type="entry name" value="ETS_DOMAIN_1"/>
    <property type="match status" value="1"/>
</dbReference>
<dbReference type="Gene3D" id="1.10.10.10">
    <property type="entry name" value="Winged helix-like DNA-binding domain superfamily/Winged helix DNA-binding domain"/>
    <property type="match status" value="1"/>
</dbReference>
<evidence type="ECO:0000256" key="1">
    <source>
        <dbReference type="ARBA" id="ARBA00005562"/>
    </source>
</evidence>